<feature type="transmembrane region" description="Helical" evidence="4">
    <location>
        <begin position="441"/>
        <end position="459"/>
    </location>
</feature>
<proteinExistence type="inferred from homology"/>
<name>A0ABR1YY23_9PEZI</name>
<gene>
    <name evidence="5" type="ORF">HDK90DRAFT_409711</name>
</gene>
<feature type="region of interest" description="Disordered" evidence="3">
    <location>
        <begin position="1"/>
        <end position="34"/>
    </location>
</feature>
<keyword evidence="4" id="KW-0472">Membrane</keyword>
<keyword evidence="6" id="KW-1185">Reference proteome</keyword>
<evidence type="ECO:0000256" key="4">
    <source>
        <dbReference type="SAM" id="Phobius"/>
    </source>
</evidence>
<dbReference type="Proteomes" id="UP001492380">
    <property type="component" value="Unassembled WGS sequence"/>
</dbReference>
<evidence type="ECO:0000256" key="2">
    <source>
        <dbReference type="ARBA" id="ARBA00006727"/>
    </source>
</evidence>
<comment type="caution">
    <text evidence="5">The sequence shown here is derived from an EMBL/GenBank/DDBJ whole genome shotgun (WGS) entry which is preliminary data.</text>
</comment>
<feature type="transmembrane region" description="Helical" evidence="4">
    <location>
        <begin position="312"/>
        <end position="331"/>
    </location>
</feature>
<keyword evidence="4" id="KW-1133">Transmembrane helix</keyword>
<sequence length="516" mass="56042">MDSSSLSFTDPEKGVEETTDSSPPAKSTEIDEGNWPKGWRPWTTLAACFFLMFNSWGLVNAYGTFASYYKDVLLPNQDALFFNFFGATECFMVLALSGVVGRLLDAGFYRYLTGTGFVITTLSFFMLSISNGEGKKGDGNVGLIWLTHGFLDGLGMSCFFVSSSQIAATWFVKRKSLAIGIVASGASISGLVYPIMLRFLITKIGFNNAVRGVAGLIGLTALFSFLFAVPNPEARARPPKTWKKLNVWIDPEAFKNKQFCWFTAAIAFMFLGFYAVFFNLEEWAAAKGVGYKEGIATEADEDTDRQMTAGLATYYLLAIMNAMSTFGRIGAAWASDHVGGVQVHTVVASVCSLLVLILWTLTTTFAGAMGFITFFGIFSGALIGLPPASMAYILGKAPARQAKLGQWTGMMYTAAAIPSLIGPIIAGHLVSEFEDYITVQMWSGTCLALAAICMGVTWWHKSTELAAGGPPTTIAEPAIPLERVPSQASWQTRGYDTDRQQPEGEDKKEEEIYGKA</sequence>
<keyword evidence="4" id="KW-0812">Transmembrane</keyword>
<feature type="transmembrane region" description="Helical" evidence="4">
    <location>
        <begin position="176"/>
        <end position="197"/>
    </location>
</feature>
<feature type="transmembrane region" description="Helical" evidence="4">
    <location>
        <begin position="368"/>
        <end position="395"/>
    </location>
</feature>
<evidence type="ECO:0000256" key="3">
    <source>
        <dbReference type="SAM" id="MobiDB-lite"/>
    </source>
</evidence>
<dbReference type="Pfam" id="PF07690">
    <property type="entry name" value="MFS_1"/>
    <property type="match status" value="1"/>
</dbReference>
<evidence type="ECO:0000313" key="5">
    <source>
        <dbReference type="EMBL" id="KAK8243578.1"/>
    </source>
</evidence>
<dbReference type="PANTHER" id="PTHR11360">
    <property type="entry name" value="MONOCARBOXYLATE TRANSPORTER"/>
    <property type="match status" value="1"/>
</dbReference>
<dbReference type="InterPro" id="IPR011701">
    <property type="entry name" value="MFS"/>
</dbReference>
<evidence type="ECO:0000256" key="1">
    <source>
        <dbReference type="ARBA" id="ARBA00004141"/>
    </source>
</evidence>
<feature type="transmembrane region" description="Helical" evidence="4">
    <location>
        <begin position="108"/>
        <end position="130"/>
    </location>
</feature>
<feature type="compositionally biased region" description="Basic and acidic residues" evidence="3">
    <location>
        <begin position="495"/>
        <end position="516"/>
    </location>
</feature>
<feature type="transmembrane region" description="Helical" evidence="4">
    <location>
        <begin position="42"/>
        <end position="59"/>
    </location>
</feature>
<protein>
    <submittedName>
        <fullName evidence="5">Major facilitator superfamily domain-containing protein</fullName>
    </submittedName>
</protein>
<accession>A0ABR1YY23</accession>
<comment type="similarity">
    <text evidence="2">Belongs to the major facilitator superfamily. Monocarboxylate porter (TC 2.A.1.13) family.</text>
</comment>
<feature type="transmembrane region" description="Helical" evidence="4">
    <location>
        <begin position="142"/>
        <end position="164"/>
    </location>
</feature>
<dbReference type="PANTHER" id="PTHR11360:SF234">
    <property type="entry name" value="MFS-TYPE TRANSPORTER DBAD-RELATED"/>
    <property type="match status" value="1"/>
</dbReference>
<feature type="region of interest" description="Disordered" evidence="3">
    <location>
        <begin position="478"/>
        <end position="516"/>
    </location>
</feature>
<dbReference type="InterPro" id="IPR036259">
    <property type="entry name" value="MFS_trans_sf"/>
</dbReference>
<dbReference type="SUPFAM" id="SSF103473">
    <property type="entry name" value="MFS general substrate transporter"/>
    <property type="match status" value="1"/>
</dbReference>
<dbReference type="EMBL" id="JBBWRZ010000002">
    <property type="protein sequence ID" value="KAK8243578.1"/>
    <property type="molecule type" value="Genomic_DNA"/>
</dbReference>
<dbReference type="Gene3D" id="1.20.1250.20">
    <property type="entry name" value="MFS general substrate transporter like domains"/>
    <property type="match status" value="2"/>
</dbReference>
<feature type="transmembrane region" description="Helical" evidence="4">
    <location>
        <begin position="259"/>
        <end position="277"/>
    </location>
</feature>
<comment type="subcellular location">
    <subcellularLocation>
        <location evidence="1">Membrane</location>
        <topology evidence="1">Multi-pass membrane protein</topology>
    </subcellularLocation>
</comment>
<feature type="transmembrane region" description="Helical" evidence="4">
    <location>
        <begin position="343"/>
        <end position="362"/>
    </location>
</feature>
<dbReference type="InterPro" id="IPR050327">
    <property type="entry name" value="Proton-linked_MCT"/>
</dbReference>
<feature type="transmembrane region" description="Helical" evidence="4">
    <location>
        <begin position="209"/>
        <end position="229"/>
    </location>
</feature>
<reference evidence="5 6" key="1">
    <citation type="submission" date="2024-04" db="EMBL/GenBank/DDBJ databases">
        <title>Phyllosticta paracitricarpa is synonymous to the EU quarantine fungus P. citricarpa based on phylogenomic analyses.</title>
        <authorList>
            <consortium name="Lawrence Berkeley National Laboratory"/>
            <person name="Van Ingen-Buijs V.A."/>
            <person name="Van Westerhoven A.C."/>
            <person name="Haridas S."/>
            <person name="Skiadas P."/>
            <person name="Martin F."/>
            <person name="Groenewald J.Z."/>
            <person name="Crous P.W."/>
            <person name="Seidl M.F."/>
        </authorList>
    </citation>
    <scope>NUCLEOTIDE SEQUENCE [LARGE SCALE GENOMIC DNA]</scope>
    <source>
        <strain evidence="5 6">CBS 123374</strain>
    </source>
</reference>
<organism evidence="5 6">
    <name type="scientific">Phyllosticta capitalensis</name>
    <dbReference type="NCBI Taxonomy" id="121624"/>
    <lineage>
        <taxon>Eukaryota</taxon>
        <taxon>Fungi</taxon>
        <taxon>Dikarya</taxon>
        <taxon>Ascomycota</taxon>
        <taxon>Pezizomycotina</taxon>
        <taxon>Dothideomycetes</taxon>
        <taxon>Dothideomycetes incertae sedis</taxon>
        <taxon>Botryosphaeriales</taxon>
        <taxon>Phyllostictaceae</taxon>
        <taxon>Phyllosticta</taxon>
    </lineage>
</organism>
<feature type="transmembrane region" description="Helical" evidence="4">
    <location>
        <begin position="79"/>
        <end position="101"/>
    </location>
</feature>
<feature type="transmembrane region" description="Helical" evidence="4">
    <location>
        <begin position="407"/>
        <end position="429"/>
    </location>
</feature>
<evidence type="ECO:0000313" key="6">
    <source>
        <dbReference type="Proteomes" id="UP001492380"/>
    </source>
</evidence>